<comment type="subcellular location">
    <subcellularLocation>
        <location evidence="1">Membrane</location>
        <topology evidence="1">Multi-pass membrane protein</topology>
    </subcellularLocation>
</comment>
<evidence type="ECO:0000256" key="1">
    <source>
        <dbReference type="ARBA" id="ARBA00004141"/>
    </source>
</evidence>
<evidence type="ECO:0000256" key="4">
    <source>
        <dbReference type="ARBA" id="ARBA00023136"/>
    </source>
</evidence>
<feature type="transmembrane region" description="Helical" evidence="5">
    <location>
        <begin position="62"/>
        <end position="85"/>
    </location>
</feature>
<evidence type="ECO:0000313" key="7">
    <source>
        <dbReference type="EMBL" id="MBV7257251.1"/>
    </source>
</evidence>
<name>A0ABS6SH81_9SPHN</name>
<protein>
    <submittedName>
        <fullName evidence="7">NnrU family protein</fullName>
    </submittedName>
</protein>
<feature type="domain" description="NnrU" evidence="6">
    <location>
        <begin position="4"/>
        <end position="211"/>
    </location>
</feature>
<keyword evidence="3 5" id="KW-1133">Transmembrane helix</keyword>
<feature type="transmembrane region" description="Helical" evidence="5">
    <location>
        <begin position="35"/>
        <end position="55"/>
    </location>
</feature>
<dbReference type="Proteomes" id="UP000722336">
    <property type="component" value="Unassembled WGS sequence"/>
</dbReference>
<evidence type="ECO:0000259" key="6">
    <source>
        <dbReference type="Pfam" id="PF07298"/>
    </source>
</evidence>
<proteinExistence type="predicted"/>
<keyword evidence="8" id="KW-1185">Reference proteome</keyword>
<organism evidence="7 8">
    <name type="scientific">Pacificimonas pallii</name>
    <dbReference type="NCBI Taxonomy" id="2827236"/>
    <lineage>
        <taxon>Bacteria</taxon>
        <taxon>Pseudomonadati</taxon>
        <taxon>Pseudomonadota</taxon>
        <taxon>Alphaproteobacteria</taxon>
        <taxon>Sphingomonadales</taxon>
        <taxon>Sphingosinicellaceae</taxon>
        <taxon>Pacificimonas</taxon>
    </lineage>
</organism>
<evidence type="ECO:0000256" key="3">
    <source>
        <dbReference type="ARBA" id="ARBA00022989"/>
    </source>
</evidence>
<feature type="transmembrane region" description="Helical" evidence="5">
    <location>
        <begin position="123"/>
        <end position="151"/>
    </location>
</feature>
<evidence type="ECO:0000256" key="2">
    <source>
        <dbReference type="ARBA" id="ARBA00022692"/>
    </source>
</evidence>
<keyword evidence="2 5" id="KW-0812">Transmembrane</keyword>
<dbReference type="InterPro" id="IPR009915">
    <property type="entry name" value="NnrU_dom"/>
</dbReference>
<accession>A0ABS6SH81</accession>
<dbReference type="EMBL" id="JAGSPA010000003">
    <property type="protein sequence ID" value="MBV7257251.1"/>
    <property type="molecule type" value="Genomic_DNA"/>
</dbReference>
<dbReference type="Pfam" id="PF07298">
    <property type="entry name" value="NnrU"/>
    <property type="match status" value="1"/>
</dbReference>
<evidence type="ECO:0000313" key="8">
    <source>
        <dbReference type="Proteomes" id="UP000722336"/>
    </source>
</evidence>
<gene>
    <name evidence="7" type="ORF">KCG44_10700</name>
</gene>
<evidence type="ECO:0000256" key="5">
    <source>
        <dbReference type="SAM" id="Phobius"/>
    </source>
</evidence>
<sequence>MTELVIAMALFVGSHFLMSHPLRAPMVGALGEKGFLGVYSLVSLALLIWAALAYGGAPDQQLWFVYFWVVIAGHVLMLLASILYVGSVLKPNPALVGAQGSLAKISEPQGAMRITRHPMMWSFALWAIAHIAMNGTFSTLVFAGGIGFLALAGARAQDAKKARLIGAAWTAYAAKTSFWPRLRWPGLTPVIAGTVLYAVLVAAHPYVFGVTTRLWEFIL</sequence>
<keyword evidence="4 5" id="KW-0472">Membrane</keyword>
<comment type="caution">
    <text evidence="7">The sequence shown here is derived from an EMBL/GenBank/DDBJ whole genome shotgun (WGS) entry which is preliminary data.</text>
</comment>
<feature type="transmembrane region" description="Helical" evidence="5">
    <location>
        <begin position="187"/>
        <end position="207"/>
    </location>
</feature>
<dbReference type="RefSeq" id="WP_218446076.1">
    <property type="nucleotide sequence ID" value="NZ_JAGSPA010000003.1"/>
</dbReference>
<reference evidence="7 8" key="1">
    <citation type="submission" date="2021-04" db="EMBL/GenBank/DDBJ databases">
        <authorList>
            <person name="Pira H."/>
            <person name="Risdian C."/>
            <person name="Wink J."/>
        </authorList>
    </citation>
    <scope>NUCLEOTIDE SEQUENCE [LARGE SCALE GENOMIC DNA]</scope>
    <source>
        <strain evidence="7 8">WHA3</strain>
    </source>
</reference>